<evidence type="ECO:0000256" key="4">
    <source>
        <dbReference type="ARBA" id="ARBA00022679"/>
    </source>
</evidence>
<sequence>MNARATVVVPNWNTRRFLGPCLRSLREQSFRGFETVVVDSGSEDGSAEFVRREFPEVRVIELGENLGFSAAANAGIRASRGEYVVLLNSDTEQDSDWLAALVRAAEARPEAGLFASKLVDFRDRHVLDGAGDALRRSGLPYRLGHRETDRGQFDRPAFVFGACAAAALYRRSMLEEIGLFDEAFFAYCEDGDLSFRAQLAGYRCLYVPDAVVYHVGSASTGGKRSATATRLGTRNGINLLVKNLPAPLLWRFLPYFLAGQLVRFLICAASPSTLRAHLQGLAEAVRMLPEMREKRREVQAGRRVPVGYVRLLLRESSRAAGASLLRRLRDELIRRGKR</sequence>
<reference evidence="6 7" key="1">
    <citation type="submission" date="2019-03" db="EMBL/GenBank/DDBJ databases">
        <title>Whole genome sequence of a novel Rubrobacter taiwanensis strain, isolated from Yellowstone National Park.</title>
        <authorList>
            <person name="Freed S."/>
            <person name="Ramaley R.F."/>
            <person name="Kyndt J.A."/>
        </authorList>
    </citation>
    <scope>NUCLEOTIDE SEQUENCE [LARGE SCALE GENOMIC DNA]</scope>
    <source>
        <strain evidence="6 7">Yellowstone</strain>
    </source>
</reference>
<evidence type="ECO:0000313" key="6">
    <source>
        <dbReference type="EMBL" id="TCJ20689.1"/>
    </source>
</evidence>
<keyword evidence="4 6" id="KW-0808">Transferase</keyword>
<gene>
    <name evidence="6" type="ORF">E0L93_00205</name>
</gene>
<evidence type="ECO:0000259" key="5">
    <source>
        <dbReference type="Pfam" id="PF00535"/>
    </source>
</evidence>
<dbReference type="SUPFAM" id="SSF53448">
    <property type="entry name" value="Nucleotide-diphospho-sugar transferases"/>
    <property type="match status" value="1"/>
</dbReference>
<dbReference type="InterPro" id="IPR001173">
    <property type="entry name" value="Glyco_trans_2-like"/>
</dbReference>
<evidence type="ECO:0000313" key="7">
    <source>
        <dbReference type="Proteomes" id="UP000295244"/>
    </source>
</evidence>
<dbReference type="OrthoDB" id="9771846at2"/>
<dbReference type="InterPro" id="IPR029044">
    <property type="entry name" value="Nucleotide-diphossugar_trans"/>
</dbReference>
<dbReference type="PANTHER" id="PTHR43179:SF12">
    <property type="entry name" value="GALACTOFURANOSYLTRANSFERASE GLFT2"/>
    <property type="match status" value="1"/>
</dbReference>
<comment type="pathway">
    <text evidence="1">Cell wall biogenesis; cell wall polysaccharide biosynthesis.</text>
</comment>
<organism evidence="6 7">
    <name type="scientific">Rubrobacter taiwanensis</name>
    <dbReference type="NCBI Taxonomy" id="185139"/>
    <lineage>
        <taxon>Bacteria</taxon>
        <taxon>Bacillati</taxon>
        <taxon>Actinomycetota</taxon>
        <taxon>Rubrobacteria</taxon>
        <taxon>Rubrobacterales</taxon>
        <taxon>Rubrobacteraceae</taxon>
        <taxon>Rubrobacter</taxon>
    </lineage>
</organism>
<dbReference type="EMBL" id="SKBU01000001">
    <property type="protein sequence ID" value="TCJ20689.1"/>
    <property type="molecule type" value="Genomic_DNA"/>
</dbReference>
<name>A0A4R1BS90_9ACTN</name>
<dbReference type="Gene3D" id="3.90.550.10">
    <property type="entry name" value="Spore Coat Polysaccharide Biosynthesis Protein SpsA, Chain A"/>
    <property type="match status" value="1"/>
</dbReference>
<dbReference type="Pfam" id="PF00535">
    <property type="entry name" value="Glycos_transf_2"/>
    <property type="match status" value="1"/>
</dbReference>
<evidence type="ECO:0000256" key="2">
    <source>
        <dbReference type="ARBA" id="ARBA00006739"/>
    </source>
</evidence>
<keyword evidence="7" id="KW-1185">Reference proteome</keyword>
<comment type="caution">
    <text evidence="6">The sequence shown here is derived from an EMBL/GenBank/DDBJ whole genome shotgun (WGS) entry which is preliminary data.</text>
</comment>
<dbReference type="Proteomes" id="UP000295244">
    <property type="component" value="Unassembled WGS sequence"/>
</dbReference>
<dbReference type="RefSeq" id="WP_132687088.1">
    <property type="nucleotide sequence ID" value="NZ_SKBU01000001.1"/>
</dbReference>
<dbReference type="PANTHER" id="PTHR43179">
    <property type="entry name" value="RHAMNOSYLTRANSFERASE WBBL"/>
    <property type="match status" value="1"/>
</dbReference>
<keyword evidence="3" id="KW-0328">Glycosyltransferase</keyword>
<dbReference type="CDD" id="cd04186">
    <property type="entry name" value="GT_2_like_c"/>
    <property type="match status" value="1"/>
</dbReference>
<proteinExistence type="inferred from homology"/>
<dbReference type="GO" id="GO:0016757">
    <property type="term" value="F:glycosyltransferase activity"/>
    <property type="evidence" value="ECO:0007669"/>
    <property type="project" value="UniProtKB-KW"/>
</dbReference>
<comment type="similarity">
    <text evidence="2">Belongs to the glycosyltransferase 2 family.</text>
</comment>
<accession>A0A4R1BS90</accession>
<evidence type="ECO:0000256" key="1">
    <source>
        <dbReference type="ARBA" id="ARBA00004776"/>
    </source>
</evidence>
<feature type="domain" description="Glycosyltransferase 2-like" evidence="5">
    <location>
        <begin position="6"/>
        <end position="178"/>
    </location>
</feature>
<dbReference type="AlphaFoldDB" id="A0A4R1BS90"/>
<evidence type="ECO:0000256" key="3">
    <source>
        <dbReference type="ARBA" id="ARBA00022676"/>
    </source>
</evidence>
<protein>
    <submittedName>
        <fullName evidence="6">Glycosyltransferase family 2 protein</fullName>
    </submittedName>
</protein>